<dbReference type="PANTHER" id="PTHR47071">
    <property type="entry name" value="PROTEIN TRM32"/>
    <property type="match status" value="1"/>
</dbReference>
<keyword evidence="4" id="KW-1185">Reference proteome</keyword>
<sequence>MVEQLRHNHGVPGCMKGLAHFLDLNHRVHLRKMKMLAYRRHVEGKREARNKTSKTETDAPSEFTDDVCSVVEDKVDETRKHSGKSFMKLSISKWRLRDHNKKRKTSPTASSLGKCDDQKVDLNSGKETLSNEQIAEGNHATTSREEVPIYASQFVEHGIFHISDSFSFENDLPITPPHLSNRFNGIQPDSLMPKINVVEERQGDVPSNPSKEFLAMMNLFDGKVELIQKILEDPTFIFAHYLQGQQASIAELRRICSFPASGILERMNNGLYEPKHKRIESDSLVKKINDCHPEKTPSHSYTSDADILKIEAVNSVGNSSQKEELRAIENGESSTSCHVVVPTSVLQNEKEKPPVSSRFKFIKQKIKDVIREHKREHHISMDGILHKIPYGRNLPHNMKKKKLDAEEESALDKLDEVGSGFGFRNKSSEYFQKTMKRSQSLTDSIDKYTRLIESISSGDPKRSPEKRKLIKEGDRSAFEMAGKTLGRIFSLPDIRYGYSQKDASNEAPFFPLSPLNFITVLKEEGSRENTLNGEGTLRECKISDPSDEQEQEEQFNTSNDINTKGQLPEGSSYVPPQKEVHTNEDHPKTRPTYMVGSFYPEDDYLGLVDYPSYEVSEVNYQLDELSQLDANAADGLRNNEREANDFIPVNLQVDQKDEAEFNYVREILKKSGFSGHDCLGAWRFPYQPMDPLKYDEAESLPYELDIAEDEHNISPHHQLLFDLINEALVDIYESSYSYLFPWLSPLNTHTRPLPMENHILEEVWGNIYRHLHGQPQLELSLGEIKARDFTKNHGWMTLLFDSEDVELEVEDQILDELIDDIIVQLMDLRV</sequence>
<name>A0A2I0AFB6_9ASPA</name>
<evidence type="ECO:0000313" key="4">
    <source>
        <dbReference type="Proteomes" id="UP000236161"/>
    </source>
</evidence>
<organism evidence="3 4">
    <name type="scientific">Apostasia shenzhenica</name>
    <dbReference type="NCBI Taxonomy" id="1088818"/>
    <lineage>
        <taxon>Eukaryota</taxon>
        <taxon>Viridiplantae</taxon>
        <taxon>Streptophyta</taxon>
        <taxon>Embryophyta</taxon>
        <taxon>Tracheophyta</taxon>
        <taxon>Spermatophyta</taxon>
        <taxon>Magnoliopsida</taxon>
        <taxon>Liliopsida</taxon>
        <taxon>Asparagales</taxon>
        <taxon>Orchidaceae</taxon>
        <taxon>Apostasioideae</taxon>
        <taxon>Apostasia</taxon>
    </lineage>
</organism>
<gene>
    <name evidence="3" type="ORF">AXF42_Ash000066</name>
</gene>
<evidence type="ECO:0000256" key="1">
    <source>
        <dbReference type="SAM" id="MobiDB-lite"/>
    </source>
</evidence>
<dbReference type="Pfam" id="PF14309">
    <property type="entry name" value="DUF4378"/>
    <property type="match status" value="1"/>
</dbReference>
<dbReference type="OrthoDB" id="758104at2759"/>
<dbReference type="STRING" id="1088818.A0A2I0AFB6"/>
<evidence type="ECO:0000313" key="3">
    <source>
        <dbReference type="EMBL" id="PKA54233.1"/>
    </source>
</evidence>
<dbReference type="PANTHER" id="PTHR47071:SF9">
    <property type="entry name" value="TRM32-LIKE PROTEIN (DUF3741)"/>
    <property type="match status" value="1"/>
</dbReference>
<feature type="compositionally biased region" description="Basic and acidic residues" evidence="1">
    <location>
        <begin position="578"/>
        <end position="588"/>
    </location>
</feature>
<feature type="compositionally biased region" description="Basic and acidic residues" evidence="1">
    <location>
        <begin position="41"/>
        <end position="57"/>
    </location>
</feature>
<feature type="region of interest" description="Disordered" evidence="1">
    <location>
        <begin position="537"/>
        <end position="591"/>
    </location>
</feature>
<feature type="region of interest" description="Disordered" evidence="1">
    <location>
        <begin position="41"/>
        <end position="63"/>
    </location>
</feature>
<protein>
    <recommendedName>
        <fullName evidence="2">DUF4378 domain-containing protein</fullName>
    </recommendedName>
</protein>
<feature type="domain" description="DUF4378" evidence="2">
    <location>
        <begin position="660"/>
        <end position="820"/>
    </location>
</feature>
<feature type="compositionally biased region" description="Polar residues" evidence="1">
    <location>
        <begin position="555"/>
        <end position="565"/>
    </location>
</feature>
<evidence type="ECO:0000259" key="2">
    <source>
        <dbReference type="Pfam" id="PF14309"/>
    </source>
</evidence>
<dbReference type="InterPro" id="IPR025486">
    <property type="entry name" value="DUF4378"/>
</dbReference>
<proteinExistence type="predicted"/>
<reference evidence="3 4" key="1">
    <citation type="journal article" date="2017" name="Nature">
        <title>The Apostasia genome and the evolution of orchids.</title>
        <authorList>
            <person name="Zhang G.Q."/>
            <person name="Liu K.W."/>
            <person name="Li Z."/>
            <person name="Lohaus R."/>
            <person name="Hsiao Y.Y."/>
            <person name="Niu S.C."/>
            <person name="Wang J.Y."/>
            <person name="Lin Y.C."/>
            <person name="Xu Q."/>
            <person name="Chen L.J."/>
            <person name="Yoshida K."/>
            <person name="Fujiwara S."/>
            <person name="Wang Z.W."/>
            <person name="Zhang Y.Q."/>
            <person name="Mitsuda N."/>
            <person name="Wang M."/>
            <person name="Liu G.H."/>
            <person name="Pecoraro L."/>
            <person name="Huang H.X."/>
            <person name="Xiao X.J."/>
            <person name="Lin M."/>
            <person name="Wu X.Y."/>
            <person name="Wu W.L."/>
            <person name="Chen Y.Y."/>
            <person name="Chang S.B."/>
            <person name="Sakamoto S."/>
            <person name="Ohme-Takagi M."/>
            <person name="Yagi M."/>
            <person name="Zeng S.J."/>
            <person name="Shen C.Y."/>
            <person name="Yeh C.M."/>
            <person name="Luo Y.B."/>
            <person name="Tsai W.C."/>
            <person name="Van de Peer Y."/>
            <person name="Liu Z.J."/>
        </authorList>
    </citation>
    <scope>NUCLEOTIDE SEQUENCE [LARGE SCALE GENOMIC DNA]</scope>
    <source>
        <strain evidence="4">cv. Shenzhen</strain>
        <tissue evidence="3">Stem</tissue>
    </source>
</reference>
<dbReference type="EMBL" id="KZ451982">
    <property type="protein sequence ID" value="PKA54233.1"/>
    <property type="molecule type" value="Genomic_DNA"/>
</dbReference>
<accession>A0A2I0AFB6</accession>
<dbReference type="Proteomes" id="UP000236161">
    <property type="component" value="Unassembled WGS sequence"/>
</dbReference>
<dbReference type="InterPro" id="IPR044257">
    <property type="entry name" value="TRM32-like"/>
</dbReference>
<feature type="region of interest" description="Disordered" evidence="1">
    <location>
        <begin position="97"/>
        <end position="142"/>
    </location>
</feature>
<dbReference type="AlphaFoldDB" id="A0A2I0AFB6"/>